<organism evidence="6 7">
    <name type="scientific">candidate division CSSED10-310 bacterium</name>
    <dbReference type="NCBI Taxonomy" id="2855610"/>
    <lineage>
        <taxon>Bacteria</taxon>
        <taxon>Bacteria division CSSED10-310</taxon>
    </lineage>
</organism>
<dbReference type="InterPro" id="IPR058240">
    <property type="entry name" value="rSAM_sf"/>
</dbReference>
<dbReference type="InterPro" id="IPR050377">
    <property type="entry name" value="Radical_SAM_PqqE_MftC-like"/>
</dbReference>
<dbReference type="SFLD" id="SFLDG01067">
    <property type="entry name" value="SPASM/twitch_domain_containing"/>
    <property type="match status" value="1"/>
</dbReference>
<dbReference type="PANTHER" id="PTHR11228">
    <property type="entry name" value="RADICAL SAM DOMAIN PROTEIN"/>
    <property type="match status" value="1"/>
</dbReference>
<dbReference type="EMBL" id="JBHPBY010000186">
    <property type="protein sequence ID" value="MFC1851419.1"/>
    <property type="molecule type" value="Genomic_DNA"/>
</dbReference>
<evidence type="ECO:0000259" key="5">
    <source>
        <dbReference type="PROSITE" id="PS51918"/>
    </source>
</evidence>
<evidence type="ECO:0000256" key="3">
    <source>
        <dbReference type="ARBA" id="ARBA00023004"/>
    </source>
</evidence>
<feature type="domain" description="Radical SAM core" evidence="5">
    <location>
        <begin position="1"/>
        <end position="206"/>
    </location>
</feature>
<dbReference type="SFLD" id="SFLDS00029">
    <property type="entry name" value="Radical_SAM"/>
    <property type="match status" value="1"/>
</dbReference>
<dbReference type="Pfam" id="PF04055">
    <property type="entry name" value="Radical_SAM"/>
    <property type="match status" value="1"/>
</dbReference>
<name>A0ABV6YYY7_UNCC1</name>
<evidence type="ECO:0000256" key="4">
    <source>
        <dbReference type="ARBA" id="ARBA00023014"/>
    </source>
</evidence>
<keyword evidence="2" id="KW-0479">Metal-binding</keyword>
<proteinExistence type="predicted"/>
<comment type="caution">
    <text evidence="6">The sequence shown here is derived from an EMBL/GenBank/DDBJ whole genome shotgun (WGS) entry which is preliminary data.</text>
</comment>
<keyword evidence="4" id="KW-0411">Iron-sulfur</keyword>
<dbReference type="SUPFAM" id="SSF102114">
    <property type="entry name" value="Radical SAM enzymes"/>
    <property type="match status" value="1"/>
</dbReference>
<evidence type="ECO:0000313" key="7">
    <source>
        <dbReference type="Proteomes" id="UP001594351"/>
    </source>
</evidence>
<dbReference type="PANTHER" id="PTHR11228:SF7">
    <property type="entry name" value="PQQA PEPTIDE CYCLASE"/>
    <property type="match status" value="1"/>
</dbReference>
<protein>
    <submittedName>
        <fullName evidence="6">Radical SAM protein</fullName>
    </submittedName>
</protein>
<keyword evidence="3" id="KW-0408">Iron</keyword>
<gene>
    <name evidence="6" type="ORF">ACFL27_14575</name>
</gene>
<dbReference type="CDD" id="cd01335">
    <property type="entry name" value="Radical_SAM"/>
    <property type="match status" value="1"/>
</dbReference>
<sequence length="265" mass="29984">MQSLFISITEHCNRFCMHCFSDQGVGQRSNNYLSLATLVSSLEKLKDAPFIMYLTGGEPLLHPQLGEIIHFLKRRAVVILLTNGDLLTAGTFTTLKGMEQVIISLKSTDNAYLREMQQKVKALRENAINVSSIFVVTRQNMSEIKPLLEFTQKLLLPLLIQPAYISPAHPQFGSLSLWKLDEQEWLFLDSLMSKYLLAEGSASYYRFWKSFYHGQVINPPFCQMGNDCLVMDVAGNHLTCFHQAGQSAPFPACFGEHCLSLFTYL</sequence>
<keyword evidence="1" id="KW-0949">S-adenosyl-L-methionine</keyword>
<reference evidence="6 7" key="1">
    <citation type="submission" date="2024-09" db="EMBL/GenBank/DDBJ databases">
        <title>Laminarin stimulates single cell rates of sulfate reduction while oxygen inhibits transcriptomic activity in coastal marine sediment.</title>
        <authorList>
            <person name="Lindsay M."/>
            <person name="Orcutt B."/>
            <person name="Emerson D."/>
            <person name="Stepanauskas R."/>
            <person name="D'Angelo T."/>
        </authorList>
    </citation>
    <scope>NUCLEOTIDE SEQUENCE [LARGE SCALE GENOMIC DNA]</scope>
    <source>
        <strain evidence="6">SAG AM-311-K15</strain>
    </source>
</reference>
<accession>A0ABV6YYY7</accession>
<evidence type="ECO:0000313" key="6">
    <source>
        <dbReference type="EMBL" id="MFC1851419.1"/>
    </source>
</evidence>
<evidence type="ECO:0000256" key="1">
    <source>
        <dbReference type="ARBA" id="ARBA00022691"/>
    </source>
</evidence>
<dbReference type="InterPro" id="IPR013785">
    <property type="entry name" value="Aldolase_TIM"/>
</dbReference>
<dbReference type="InterPro" id="IPR007197">
    <property type="entry name" value="rSAM"/>
</dbReference>
<dbReference type="PROSITE" id="PS51918">
    <property type="entry name" value="RADICAL_SAM"/>
    <property type="match status" value="1"/>
</dbReference>
<dbReference type="Proteomes" id="UP001594351">
    <property type="component" value="Unassembled WGS sequence"/>
</dbReference>
<dbReference type="Gene3D" id="3.20.20.70">
    <property type="entry name" value="Aldolase class I"/>
    <property type="match status" value="1"/>
</dbReference>
<evidence type="ECO:0000256" key="2">
    <source>
        <dbReference type="ARBA" id="ARBA00022723"/>
    </source>
</evidence>
<keyword evidence="7" id="KW-1185">Reference proteome</keyword>